<evidence type="ECO:0000313" key="4">
    <source>
        <dbReference type="Proteomes" id="UP001374579"/>
    </source>
</evidence>
<feature type="signal peptide" evidence="1">
    <location>
        <begin position="1"/>
        <end position="20"/>
    </location>
</feature>
<gene>
    <name evidence="3" type="ORF">V1264_020723</name>
</gene>
<name>A0AAN9BBL1_9CAEN</name>
<dbReference type="PROSITE" id="PS50871">
    <property type="entry name" value="C1Q"/>
    <property type="match status" value="1"/>
</dbReference>
<keyword evidence="4" id="KW-1185">Reference proteome</keyword>
<dbReference type="Gene3D" id="2.60.120.40">
    <property type="match status" value="1"/>
</dbReference>
<evidence type="ECO:0000256" key="1">
    <source>
        <dbReference type="SAM" id="SignalP"/>
    </source>
</evidence>
<dbReference type="SMART" id="SM00110">
    <property type="entry name" value="C1Q"/>
    <property type="match status" value="1"/>
</dbReference>
<keyword evidence="1" id="KW-0732">Signal</keyword>
<dbReference type="SUPFAM" id="SSF49842">
    <property type="entry name" value="TNF-like"/>
    <property type="match status" value="1"/>
</dbReference>
<feature type="chain" id="PRO_5042845521" description="C1q domain-containing protein" evidence="1">
    <location>
        <begin position="21"/>
        <end position="335"/>
    </location>
</feature>
<feature type="domain" description="C1q" evidence="2">
    <location>
        <begin position="196"/>
        <end position="335"/>
    </location>
</feature>
<proteinExistence type="predicted"/>
<dbReference type="AlphaFoldDB" id="A0AAN9BBL1"/>
<dbReference type="Pfam" id="PF00386">
    <property type="entry name" value="C1q"/>
    <property type="match status" value="1"/>
</dbReference>
<dbReference type="EMBL" id="JBAMIC010000010">
    <property type="protein sequence ID" value="KAK7102517.1"/>
    <property type="molecule type" value="Genomic_DNA"/>
</dbReference>
<dbReference type="InterPro" id="IPR008983">
    <property type="entry name" value="Tumour_necrosis_fac-like_dom"/>
</dbReference>
<dbReference type="InterPro" id="IPR001073">
    <property type="entry name" value="C1q_dom"/>
</dbReference>
<organism evidence="3 4">
    <name type="scientific">Littorina saxatilis</name>
    <dbReference type="NCBI Taxonomy" id="31220"/>
    <lineage>
        <taxon>Eukaryota</taxon>
        <taxon>Metazoa</taxon>
        <taxon>Spiralia</taxon>
        <taxon>Lophotrochozoa</taxon>
        <taxon>Mollusca</taxon>
        <taxon>Gastropoda</taxon>
        <taxon>Caenogastropoda</taxon>
        <taxon>Littorinimorpha</taxon>
        <taxon>Littorinoidea</taxon>
        <taxon>Littorinidae</taxon>
        <taxon>Littorina</taxon>
    </lineage>
</organism>
<sequence length="335" mass="36558">MAYRCVLLVILLAAATQMNSVHTTILTASPETYVSGVTANLTLKCSPGETIGVVSNIAVFQLSKSGKLLATGKPTEVILGDGLRTNKYSAAQQIDPNNLNNSFLLFTILFPEEEDEGTYKCDMNYEDKQHFLKHAECEFNLAQNASDGISVQKRVDQTLQQVENLMTRINKLETQVFTLVTENNNQSQTINELSSKASSHVGFFVTLSDKLTIHEKDVVQFDSVKLNNGSAYNDTSGVFVAPRSGFHVLNLVCEIHCDASIRMEMMLQVNGTTIIKLFVSGADVARGSQQSGSLVYDIPKGSEVKVVVGQIQTDSDATVQLIGDSLSYFSGYFLG</sequence>
<evidence type="ECO:0000313" key="3">
    <source>
        <dbReference type="EMBL" id="KAK7102517.1"/>
    </source>
</evidence>
<evidence type="ECO:0000259" key="2">
    <source>
        <dbReference type="PROSITE" id="PS50871"/>
    </source>
</evidence>
<comment type="caution">
    <text evidence="3">The sequence shown here is derived from an EMBL/GenBank/DDBJ whole genome shotgun (WGS) entry which is preliminary data.</text>
</comment>
<dbReference type="Proteomes" id="UP001374579">
    <property type="component" value="Unassembled WGS sequence"/>
</dbReference>
<protein>
    <recommendedName>
        <fullName evidence="2">C1q domain-containing protein</fullName>
    </recommendedName>
</protein>
<accession>A0AAN9BBL1</accession>
<reference evidence="3 4" key="1">
    <citation type="submission" date="2024-02" db="EMBL/GenBank/DDBJ databases">
        <title>Chromosome-scale genome assembly of the rough periwinkle Littorina saxatilis.</title>
        <authorList>
            <person name="De Jode A."/>
            <person name="Faria R."/>
            <person name="Formenti G."/>
            <person name="Sims Y."/>
            <person name="Smith T.P."/>
            <person name="Tracey A."/>
            <person name="Wood J.M.D."/>
            <person name="Zagrodzka Z.B."/>
            <person name="Johannesson K."/>
            <person name="Butlin R.K."/>
            <person name="Leder E.H."/>
        </authorList>
    </citation>
    <scope>NUCLEOTIDE SEQUENCE [LARGE SCALE GENOMIC DNA]</scope>
    <source>
        <strain evidence="3">Snail1</strain>
        <tissue evidence="3">Muscle</tissue>
    </source>
</reference>